<dbReference type="AlphaFoldDB" id="A0A4S4FZD7"/>
<dbReference type="Proteomes" id="UP000307380">
    <property type="component" value="Unassembled WGS sequence"/>
</dbReference>
<keyword evidence="3" id="KW-1185">Reference proteome</keyword>
<gene>
    <name evidence="2" type="ORF">E6C70_06845</name>
</gene>
<sequence length="622" mass="66229">MIALAADAQALSDEALADALRARGVSGAGIRDFFDLADALLTPESVQAALAPFDRTRLAVLAVAGELSDAERPTAGQDVAAVPVHAVAQRLSELRRSTISEQEVRSHAEAAAALLLCGLTPDGIVAYRGVTDQLGRWPQLGLPDTASLAGPLPPSPVQAAGVDTRIVDRLAAEQAFRSLSAIVELIGALDVDGARELGKGGLSLPDSKRLATRMGVPLERVPDLLRVAWRAGLVDRSGALWLPTATGTDWVLLSTPERWESLAAAWYRALPLDVHRILADARVPWGALRATVAWLYPAAGESIQTRIDEFAADAELLGVTAGGTPSAIGHALVTGRVDAAREALVPLLPPEVSSVYLQHDLTVISPGPLAPAVDARLRTFAEVESRELASSYRITSASLGRALAAGETAASLLEFLRGISLTGMPQPLEYLITETAARHGRVRVGAGVDGADKRSYVRSDDESLLGQILVDTSLSVLSLRRDAADRLTSRFEPSVVYWAIHDARYPVIAEDAARQVVHLARKVAHRPAPDERPDPVLALVARLRAFDADMGETGQAWLARQIEIAIREKRSLVVTVSMPGGSTADYLLEPTAVANGRMRARDRRADIERTLPLSAIAGVRAE</sequence>
<evidence type="ECO:0000259" key="1">
    <source>
        <dbReference type="Pfam" id="PF13625"/>
    </source>
</evidence>
<dbReference type="RefSeq" id="WP_136423466.1">
    <property type="nucleotide sequence ID" value="NZ_SSSN01000003.1"/>
</dbReference>
<dbReference type="InterPro" id="IPR032830">
    <property type="entry name" value="XPB/Ssl2_N"/>
</dbReference>
<accession>A0A4S4FZD7</accession>
<dbReference type="EMBL" id="SSSN01000003">
    <property type="protein sequence ID" value="THG35741.1"/>
    <property type="molecule type" value="Genomic_DNA"/>
</dbReference>
<dbReference type="Pfam" id="PF13625">
    <property type="entry name" value="Helicase_C_3"/>
    <property type="match status" value="1"/>
</dbReference>
<organism evidence="2 3">
    <name type="scientific">Orlajensenia flava</name>
    <dbReference type="NCBI Taxonomy" id="2565934"/>
    <lineage>
        <taxon>Bacteria</taxon>
        <taxon>Bacillati</taxon>
        <taxon>Actinomycetota</taxon>
        <taxon>Actinomycetes</taxon>
        <taxon>Micrococcales</taxon>
        <taxon>Microbacteriaceae</taxon>
        <taxon>Orlajensenia</taxon>
    </lineage>
</organism>
<feature type="domain" description="Helicase XPB/Ssl2 N-terminal" evidence="1">
    <location>
        <begin position="356"/>
        <end position="481"/>
    </location>
</feature>
<reference evidence="2 3" key="1">
    <citation type="submission" date="2019-04" db="EMBL/GenBank/DDBJ databases">
        <authorList>
            <person name="Jiang L."/>
        </authorList>
    </citation>
    <scope>NUCLEOTIDE SEQUENCE [LARGE SCALE GENOMIC DNA]</scope>
    <source>
        <strain evidence="2 3">YIM 131861</strain>
    </source>
</reference>
<dbReference type="OrthoDB" id="3415124at2"/>
<evidence type="ECO:0000313" key="2">
    <source>
        <dbReference type="EMBL" id="THG35741.1"/>
    </source>
</evidence>
<comment type="caution">
    <text evidence="2">The sequence shown here is derived from an EMBL/GenBank/DDBJ whole genome shotgun (WGS) entry which is preliminary data.</text>
</comment>
<protein>
    <recommendedName>
        <fullName evidence="1">Helicase XPB/Ssl2 N-terminal domain-containing protein</fullName>
    </recommendedName>
</protein>
<proteinExistence type="predicted"/>
<evidence type="ECO:0000313" key="3">
    <source>
        <dbReference type="Proteomes" id="UP000307380"/>
    </source>
</evidence>
<name>A0A4S4FZD7_9MICO</name>